<keyword evidence="4" id="KW-1133">Transmembrane helix</keyword>
<evidence type="ECO:0000259" key="5">
    <source>
        <dbReference type="Pfam" id="PF00135"/>
    </source>
</evidence>
<keyword evidence="4" id="KW-0812">Transmembrane</keyword>
<dbReference type="GO" id="GO:0016787">
    <property type="term" value="F:hydrolase activity"/>
    <property type="evidence" value="ECO:0007669"/>
    <property type="project" value="UniProtKB-KW"/>
</dbReference>
<accession>A0A9Q8PE43</accession>
<evidence type="ECO:0000256" key="3">
    <source>
        <dbReference type="RuleBase" id="RU361235"/>
    </source>
</evidence>
<evidence type="ECO:0000313" key="7">
    <source>
        <dbReference type="Proteomes" id="UP000756132"/>
    </source>
</evidence>
<dbReference type="FunFam" id="3.40.50.1820:FF:000263">
    <property type="entry name" value="Carboxylic ester hydrolase"/>
    <property type="match status" value="1"/>
</dbReference>
<reference evidence="6" key="2">
    <citation type="journal article" date="2022" name="Microb. Genom.">
        <title>A chromosome-scale genome assembly of the tomato pathogen Cladosporium fulvum reveals a compartmentalized genome architecture and the presence of a dispensable chromosome.</title>
        <authorList>
            <person name="Zaccaron A.Z."/>
            <person name="Chen L.H."/>
            <person name="Samaras A."/>
            <person name="Stergiopoulos I."/>
        </authorList>
    </citation>
    <scope>NUCLEOTIDE SEQUENCE</scope>
    <source>
        <strain evidence="6">Race5_Kim</strain>
    </source>
</reference>
<dbReference type="EC" id="3.1.1.-" evidence="3"/>
<dbReference type="Proteomes" id="UP000756132">
    <property type="component" value="Chromosome 8"/>
</dbReference>
<dbReference type="GeneID" id="71990963"/>
<organism evidence="6 7">
    <name type="scientific">Passalora fulva</name>
    <name type="common">Tomato leaf mold</name>
    <name type="synonym">Cladosporium fulvum</name>
    <dbReference type="NCBI Taxonomy" id="5499"/>
    <lineage>
        <taxon>Eukaryota</taxon>
        <taxon>Fungi</taxon>
        <taxon>Dikarya</taxon>
        <taxon>Ascomycota</taxon>
        <taxon>Pezizomycotina</taxon>
        <taxon>Dothideomycetes</taxon>
        <taxon>Dothideomycetidae</taxon>
        <taxon>Mycosphaerellales</taxon>
        <taxon>Mycosphaerellaceae</taxon>
        <taxon>Fulvia</taxon>
    </lineage>
</organism>
<keyword evidence="4" id="KW-0472">Membrane</keyword>
<dbReference type="InterPro" id="IPR029058">
    <property type="entry name" value="AB_hydrolase_fold"/>
</dbReference>
<protein>
    <recommendedName>
        <fullName evidence="3">Carboxylic ester hydrolase</fullName>
        <ecNumber evidence="3">3.1.1.-</ecNumber>
    </recommendedName>
</protein>
<comment type="similarity">
    <text evidence="1 3">Belongs to the type-B carboxylesterase/lipase family.</text>
</comment>
<dbReference type="RefSeq" id="XP_047765127.1">
    <property type="nucleotide sequence ID" value="XM_047910233.1"/>
</dbReference>
<dbReference type="AlphaFoldDB" id="A0A9Q8PE43"/>
<feature type="transmembrane region" description="Helical" evidence="4">
    <location>
        <begin position="43"/>
        <end position="59"/>
    </location>
</feature>
<evidence type="ECO:0000256" key="2">
    <source>
        <dbReference type="ARBA" id="ARBA00022801"/>
    </source>
</evidence>
<dbReference type="Gene3D" id="3.40.50.1820">
    <property type="entry name" value="alpha/beta hydrolase"/>
    <property type="match status" value="1"/>
</dbReference>
<name>A0A9Q8PE43_PASFU</name>
<dbReference type="InterPro" id="IPR002018">
    <property type="entry name" value="CarbesteraseB"/>
</dbReference>
<dbReference type="SUPFAM" id="SSF53474">
    <property type="entry name" value="alpha/beta-Hydrolases"/>
    <property type="match status" value="1"/>
</dbReference>
<evidence type="ECO:0000256" key="4">
    <source>
        <dbReference type="SAM" id="Phobius"/>
    </source>
</evidence>
<dbReference type="PROSITE" id="PS00122">
    <property type="entry name" value="CARBOXYLESTERASE_B_1"/>
    <property type="match status" value="1"/>
</dbReference>
<dbReference type="InterPro" id="IPR019826">
    <property type="entry name" value="Carboxylesterase_B_AS"/>
</dbReference>
<proteinExistence type="inferred from homology"/>
<feature type="domain" description="Carboxylesterase type B" evidence="5">
    <location>
        <begin position="79"/>
        <end position="586"/>
    </location>
</feature>
<dbReference type="Pfam" id="PF00135">
    <property type="entry name" value="COesterase"/>
    <property type="match status" value="1"/>
</dbReference>
<dbReference type="KEGG" id="ffu:CLAFUR5_11085"/>
<keyword evidence="7" id="KW-1185">Reference proteome</keyword>
<keyword evidence="2 3" id="KW-0378">Hydrolase</keyword>
<reference evidence="6" key="1">
    <citation type="submission" date="2021-12" db="EMBL/GenBank/DDBJ databases">
        <authorList>
            <person name="Zaccaron A."/>
            <person name="Stergiopoulos I."/>
        </authorList>
    </citation>
    <scope>NUCLEOTIDE SEQUENCE</scope>
    <source>
        <strain evidence="6">Race5_Kim</strain>
    </source>
</reference>
<dbReference type="PANTHER" id="PTHR11559">
    <property type="entry name" value="CARBOXYLESTERASE"/>
    <property type="match status" value="1"/>
</dbReference>
<dbReference type="OrthoDB" id="408631at2759"/>
<dbReference type="EMBL" id="CP090170">
    <property type="protein sequence ID" value="UJO20761.1"/>
    <property type="molecule type" value="Genomic_DNA"/>
</dbReference>
<dbReference type="InterPro" id="IPR050309">
    <property type="entry name" value="Type-B_Carboxylest/Lipase"/>
</dbReference>
<sequence>MLNVDARWTRSCKAALTTSMEKGSNPVATKPLTRPTRLASKPVFFFSSLLALLIFYNFVPQCHHAVQSFFTLESWADPSPRVELKQGTFIGTHLDNENHPVPVEAFLGIAYALPPTGERRFARAVPMPESREVFPATDYSLRCPGKQLLRIPGTPWLESSEDCLTLNIFRWRGSFSYQKKLPVLVYIHRGAFNRGFAAMHDTASMLAWSEEPFIALSFNYRIGALGFLNSQLTEKEGLLNLGLHDQKLLLEWVQDNIEAFGGDPNDVTIAGLSAGAHSIGHHIMDVNEERTLFHKAVIESGAATSRAVHPANSKLHEMQFEKFVAQVGCSGKKGSEILSCLRQAPSEVVTAAQTTVFDEYNPSVRWAWQPVIDDDIVSRRPLDAWKSGKWHKVPIMTGFNHNEGTMYVPKKVQKSDEFNSFFATLLPQLGKAGLKKLAELYPDPAKAESSPYVDTRNLTDLGIGEQYKRVEAAYGHYAYVCPVRQTADFASAGQEPPVFLYHWAVNKAVIGGANHGDQIWYETMSPLVRNVSPTHDEIARRFNSYVTSFIVTGDPNTLQGRKAISRPRWGKFSEGKKTMVFGAGNDEAAGGSQVGVASEWVDDEWAREECKFWWEKSEVPED</sequence>
<evidence type="ECO:0000313" key="6">
    <source>
        <dbReference type="EMBL" id="UJO20761.1"/>
    </source>
</evidence>
<evidence type="ECO:0000256" key="1">
    <source>
        <dbReference type="ARBA" id="ARBA00005964"/>
    </source>
</evidence>
<gene>
    <name evidence="6" type="ORF">CLAFUR5_11085</name>
</gene>